<dbReference type="KEGG" id="acx:Achr_7290"/>
<sequence length="356" mass="38786">MKILDLYILRNVFLGFTAAAALLLPLFSTLDLVGELDDIGDEGYRLAQALQVVLMTMPRRAVELGPFIALLGGIAALGQLALSQELSIMRAAGISATRIGLTTLLAGALLAGALGAVDEFLASPLQQKAVQMRAYAKPDNDKDKGIWARKDGQVVRIGSLGSGRVPNHLEIFRFDERNRLQEYILAERAEIQPGGIWQLHNVHLKRWDGESESVQQLEQLPWHAILPDTPLDEVTLPPESLSARQLRGYVHFLQGTGQPAIQFEIALWQKLGVPILTLAMILFAVPFSFEPVRSGGLGSRLALGAVMGLLVYIGNEILVSLGQLFKLNALLVGVLPALVLLGMALALVRRFDRSRP</sequence>
<comment type="similarity">
    <text evidence="3">Belongs to the LptF/LptG family.</text>
</comment>
<keyword evidence="4" id="KW-1003">Cell membrane</keyword>
<dbReference type="InterPro" id="IPR030923">
    <property type="entry name" value="LptG"/>
</dbReference>
<keyword evidence="6 9" id="KW-1133">Transmembrane helix</keyword>
<dbReference type="PANTHER" id="PTHR33529">
    <property type="entry name" value="SLR0882 PROTEIN-RELATED"/>
    <property type="match status" value="1"/>
</dbReference>
<dbReference type="AlphaFoldDB" id="A0A0C4WGN9"/>
<dbReference type="Proteomes" id="UP000068210">
    <property type="component" value="Chromosome"/>
</dbReference>
<dbReference type="Pfam" id="PF03739">
    <property type="entry name" value="LptF_LptG"/>
    <property type="match status" value="1"/>
</dbReference>
<dbReference type="NCBIfam" id="TIGR04408">
    <property type="entry name" value="LptG_lptG"/>
    <property type="match status" value="1"/>
</dbReference>
<dbReference type="GO" id="GO:0043190">
    <property type="term" value="C:ATP-binding cassette (ABC) transporter complex"/>
    <property type="evidence" value="ECO:0007669"/>
    <property type="project" value="InterPro"/>
</dbReference>
<dbReference type="PANTHER" id="PTHR33529:SF2">
    <property type="entry name" value="LIPOPOLYSACCHARIDE EXPORT SYSTEM PERMEASE PROTEIN LPTG"/>
    <property type="match status" value="1"/>
</dbReference>
<keyword evidence="11" id="KW-1185">Reference proteome</keyword>
<reference evidence="10 11" key="1">
    <citation type="journal article" date="2015" name="PLoS ONE">
        <title>Azotobacter Genomes: The Genome of Azotobacter chroococcum NCIMB 8003 (ATCC 4412).</title>
        <authorList>
            <person name="Robson R.L."/>
            <person name="Jones R."/>
            <person name="Robson R.M."/>
            <person name="Schwartz A."/>
            <person name="Richardson T.H."/>
        </authorList>
    </citation>
    <scope>NUCLEOTIDE SEQUENCE [LARGE SCALE GENOMIC DNA]</scope>
    <source>
        <strain evidence="10 11">NCIMB 8003</strain>
    </source>
</reference>
<evidence type="ECO:0000256" key="3">
    <source>
        <dbReference type="ARBA" id="ARBA00007725"/>
    </source>
</evidence>
<comment type="subunit">
    <text evidence="8">Component of the lipopolysaccharide transport and assembly complex. The LptBFG transporter is composed of two ATP-binding proteins (LptB) and two transmembrane proteins (LptF and LptG).</text>
</comment>
<evidence type="ECO:0000256" key="4">
    <source>
        <dbReference type="ARBA" id="ARBA00022475"/>
    </source>
</evidence>
<evidence type="ECO:0000313" key="11">
    <source>
        <dbReference type="Proteomes" id="UP000068210"/>
    </source>
</evidence>
<comment type="function">
    <text evidence="1">Part of the ABC transporter complex LptBFG involved in the translocation of lipopolysaccharide (LPS) from the inner membrane to the outer membrane.</text>
</comment>
<feature type="transmembrane region" description="Helical" evidence="9">
    <location>
        <begin position="327"/>
        <end position="348"/>
    </location>
</feature>
<evidence type="ECO:0000256" key="9">
    <source>
        <dbReference type="SAM" id="Phobius"/>
    </source>
</evidence>
<comment type="subcellular location">
    <subcellularLocation>
        <location evidence="2">Cell membrane</location>
        <topology evidence="2">Multi-pass membrane protein</topology>
    </subcellularLocation>
</comment>
<dbReference type="EMBL" id="CP010415">
    <property type="protein sequence ID" value="AJE20228.1"/>
    <property type="molecule type" value="Genomic_DNA"/>
</dbReference>
<evidence type="ECO:0000256" key="1">
    <source>
        <dbReference type="ARBA" id="ARBA00002265"/>
    </source>
</evidence>
<dbReference type="InterPro" id="IPR005495">
    <property type="entry name" value="LptG/LptF_permease"/>
</dbReference>
<evidence type="ECO:0000313" key="10">
    <source>
        <dbReference type="EMBL" id="AJE20228.1"/>
    </source>
</evidence>
<proteinExistence type="inferred from homology"/>
<protein>
    <submittedName>
        <fullName evidence="10">Permease YjgP/YjgQ family</fullName>
    </submittedName>
</protein>
<dbReference type="HOGENOM" id="CLU_028799_1_2_6"/>
<evidence type="ECO:0000256" key="5">
    <source>
        <dbReference type="ARBA" id="ARBA00022692"/>
    </source>
</evidence>
<gene>
    <name evidence="10" type="ORF">Achr_7290</name>
</gene>
<dbReference type="RefSeq" id="WP_039801973.1">
    <property type="nucleotide sequence ID" value="NZ_CP010415.1"/>
</dbReference>
<feature type="transmembrane region" description="Helical" evidence="9">
    <location>
        <begin position="7"/>
        <end position="27"/>
    </location>
</feature>
<evidence type="ECO:0000256" key="6">
    <source>
        <dbReference type="ARBA" id="ARBA00022989"/>
    </source>
</evidence>
<keyword evidence="5 9" id="KW-0812">Transmembrane</keyword>
<dbReference type="GO" id="GO:0055085">
    <property type="term" value="P:transmembrane transport"/>
    <property type="evidence" value="ECO:0007669"/>
    <property type="project" value="InterPro"/>
</dbReference>
<organism evidence="10 11">
    <name type="scientific">Azotobacter chroococcum NCIMB 8003</name>
    <dbReference type="NCBI Taxonomy" id="1328314"/>
    <lineage>
        <taxon>Bacteria</taxon>
        <taxon>Pseudomonadati</taxon>
        <taxon>Pseudomonadota</taxon>
        <taxon>Gammaproteobacteria</taxon>
        <taxon>Pseudomonadales</taxon>
        <taxon>Pseudomonadaceae</taxon>
        <taxon>Azotobacter</taxon>
    </lineage>
</organism>
<feature type="transmembrane region" description="Helical" evidence="9">
    <location>
        <begin position="64"/>
        <end position="83"/>
    </location>
</feature>
<feature type="transmembrane region" description="Helical" evidence="9">
    <location>
        <begin position="271"/>
        <end position="289"/>
    </location>
</feature>
<name>A0A0C4WGN9_9GAMM</name>
<evidence type="ECO:0000256" key="2">
    <source>
        <dbReference type="ARBA" id="ARBA00004651"/>
    </source>
</evidence>
<feature type="transmembrane region" description="Helical" evidence="9">
    <location>
        <begin position="301"/>
        <end position="321"/>
    </location>
</feature>
<evidence type="ECO:0000256" key="7">
    <source>
        <dbReference type="ARBA" id="ARBA00023136"/>
    </source>
</evidence>
<accession>A0A0C4WGN9</accession>
<feature type="transmembrane region" description="Helical" evidence="9">
    <location>
        <begin position="95"/>
        <end position="117"/>
    </location>
</feature>
<evidence type="ECO:0000256" key="8">
    <source>
        <dbReference type="ARBA" id="ARBA00026081"/>
    </source>
</evidence>
<keyword evidence="7 9" id="KW-0472">Membrane</keyword>
<dbReference type="GO" id="GO:0015920">
    <property type="term" value="P:lipopolysaccharide transport"/>
    <property type="evidence" value="ECO:0007669"/>
    <property type="project" value="TreeGrafter"/>
</dbReference>
<dbReference type="STRING" id="1328314.Achr_7290"/>